<feature type="compositionally biased region" description="Basic and acidic residues" evidence="1">
    <location>
        <begin position="695"/>
        <end position="709"/>
    </location>
</feature>
<reference evidence="2 3" key="1">
    <citation type="submission" date="2020-06" db="EMBL/GenBank/DDBJ databases">
        <authorList>
            <person name="Li R."/>
            <person name="Bekaert M."/>
        </authorList>
    </citation>
    <scope>NUCLEOTIDE SEQUENCE [LARGE SCALE GENOMIC DNA]</scope>
    <source>
        <strain evidence="3">wild</strain>
    </source>
</reference>
<evidence type="ECO:0000256" key="1">
    <source>
        <dbReference type="SAM" id="MobiDB-lite"/>
    </source>
</evidence>
<feature type="region of interest" description="Disordered" evidence="1">
    <location>
        <begin position="17"/>
        <end position="37"/>
    </location>
</feature>
<dbReference type="EMBL" id="CACVKT020004065">
    <property type="protein sequence ID" value="CAC5387900.1"/>
    <property type="molecule type" value="Genomic_DNA"/>
</dbReference>
<protein>
    <submittedName>
        <fullName evidence="2">Uncharacterized protein</fullName>
    </submittedName>
</protein>
<organism evidence="2 3">
    <name type="scientific">Mytilus coruscus</name>
    <name type="common">Sea mussel</name>
    <dbReference type="NCBI Taxonomy" id="42192"/>
    <lineage>
        <taxon>Eukaryota</taxon>
        <taxon>Metazoa</taxon>
        <taxon>Spiralia</taxon>
        <taxon>Lophotrochozoa</taxon>
        <taxon>Mollusca</taxon>
        <taxon>Bivalvia</taxon>
        <taxon>Autobranchia</taxon>
        <taxon>Pteriomorphia</taxon>
        <taxon>Mytilida</taxon>
        <taxon>Mytiloidea</taxon>
        <taxon>Mytilidae</taxon>
        <taxon>Mytilinae</taxon>
        <taxon>Mytilus</taxon>
    </lineage>
</organism>
<feature type="compositionally biased region" description="Polar residues" evidence="1">
    <location>
        <begin position="710"/>
        <end position="728"/>
    </location>
</feature>
<feature type="compositionally biased region" description="Basic residues" evidence="1">
    <location>
        <begin position="385"/>
        <end position="395"/>
    </location>
</feature>
<evidence type="ECO:0000313" key="2">
    <source>
        <dbReference type="EMBL" id="CAC5387900.1"/>
    </source>
</evidence>
<sequence length="1305" mass="148305">MFGMNDVWSFHDSAATSNNRTSDDIHPSDTAKLLSNFPSHDRKDNIITELHSEPDNTLSSITQLLLQNPGVIPGGVIDLEAKTINNIIRPIDSLKTKNKTATAKGYVINSPQETTLSSVSSALSLNIIDEGLDLKKGNRNTLRKIQRPEGSVNHFQIDQTNNILATGLEDFHTNNAKETETRFHNLLKTGKTDKAFRSTNRDLTDDRIQFKVVTANLMPEPNQVQFRTSQTKNEITTTSTKSNNSEIDGIIEHAITNSLHQTDIGDKVANIPGKSVIDAHHSNIDDILKYQKITSAIPLNVAHQEKLTSAVPRNLSQYHKLASSIQLNSAVTKTVPLNSRRVTKKEHSYSDDHNHNKNNISTLGETRDNSNVMGKGKHDSSKLSPIKRKNHKKVSHIQNKIMNGKSITDSRMNQTSTLPRGSESTNSIENKMETNVSKLQRLSPSFKTKKSNSHKALLDTSVVTTKKRKRRRRKYKNGRQSYLKNNDTINYKESNKSVHVTKENTTSEYNLTSEIIHKHILKPKILGTDNSNRNLTKIFELEKKQIQPQKVKISRGSKNDKGKVTGKHDTINYKGSNKTFHVTKENTTSEYNLTSEKIHKHITKPKILGTDSNNTNLTKTFELEKKQLQPQKGSNKTVHVTKENTTSEYNLTSEKIHKHITKSNILGTDSSNITKTFELEKKQIQRQKVNSSRGSKHDKGKVTGKHETVSNRSGKNVSSHFNQSKISIPNSDTTVSSIQQSMIIGSTNIQTDMANKRLKAKTEQANVKNRNFSHIIENMSDFNTDLINKDMNANATSMRFTNHEMNGTQRNNNNDKAYDSNKTDIFVKLSEVQITGIPIPFRRYSKLTTPSYRTTTILSAKETNKEPVSMSKSDFSTPIPATMIRNYDINERNKTADLENSEIHEYKNDSMPTGDQRDRNNIMDDEYNRLELLSTNKTVNTHTKDISQSNDTKSTHSNYSPKIINKESFVADKNILGNSWERWLGSLSTNDKYPLQIEPRFENKTRFVFPVQNSTIIDNKLEPKFTSTLNLSDFTKSPEMYSDVSNKYASAETTTAENIDAFNNLDYHSFVGKSEVVANKQSTNVSKISGSTSNTQEDLLTKWNALLQQFRKDNSKKKSKLVQLLQNKSKSKNLKERHDVRFQKKPKSGSKYVRPTVEWLGIYKDLIKNQDKNVIPVSNKQRHRSVYSSLHDENVHSQFVKENLKTNCKEDQSYKLALDVLQTILMNMNNIKPPVPRKAHKRRYLLIPLGPENPDSTQMWADNEYTNHRPNDLMEERKIYPSDGRIPYRIRPQNPSVHMSVHSSF</sequence>
<accession>A0A6J8BYB4</accession>
<gene>
    <name evidence="2" type="ORF">MCOR_23181</name>
</gene>
<proteinExistence type="predicted"/>
<keyword evidence="3" id="KW-1185">Reference proteome</keyword>
<feature type="region of interest" description="Disordered" evidence="1">
    <location>
        <begin position="410"/>
        <end position="429"/>
    </location>
</feature>
<evidence type="ECO:0000313" key="3">
    <source>
        <dbReference type="Proteomes" id="UP000507470"/>
    </source>
</evidence>
<feature type="region of interest" description="Disordered" evidence="1">
    <location>
        <begin position="940"/>
        <end position="959"/>
    </location>
</feature>
<feature type="region of interest" description="Disordered" evidence="1">
    <location>
        <begin position="684"/>
        <end position="728"/>
    </location>
</feature>
<name>A0A6J8BYB4_MYTCO</name>
<feature type="compositionally biased region" description="Basic and acidic residues" evidence="1">
    <location>
        <begin position="345"/>
        <end position="355"/>
    </location>
</feature>
<feature type="region of interest" description="Disordered" evidence="1">
    <location>
        <begin position="344"/>
        <end position="395"/>
    </location>
</feature>
<feature type="compositionally biased region" description="Polar residues" evidence="1">
    <location>
        <begin position="357"/>
        <end position="372"/>
    </location>
</feature>
<dbReference type="OrthoDB" id="10411126at2759"/>
<dbReference type="Proteomes" id="UP000507470">
    <property type="component" value="Unassembled WGS sequence"/>
</dbReference>